<dbReference type="CDD" id="cd02972">
    <property type="entry name" value="DsbA_family"/>
    <property type="match status" value="1"/>
</dbReference>
<evidence type="ECO:0000259" key="2">
    <source>
        <dbReference type="Pfam" id="PF13462"/>
    </source>
</evidence>
<keyword evidence="4" id="KW-1185">Reference proteome</keyword>
<sequence length="250" mass="25652">MSQKRPSSVKHTPQPTSSTSTYILAGVALVVVVIVVVVAILWQRGGDEPRNDGYGSVKNADVALTVQDGGVVQLARPGAATTVDLFEDPMCPFCGQLEIKHGQELAQKIDEGAVAVRYHMVVLPGLDAVSASGNYSSRAAAASQCVAASENAVVYSAFHSGLFAADFQPEENADSDRSDSELADLARRSGASDVTAECITSGAMTEQAAADADGAREALAATGAAGTPGVLVDGSLVDALRDSGWVESIG</sequence>
<dbReference type="GO" id="GO:0004674">
    <property type="term" value="F:protein serine/threonine kinase activity"/>
    <property type="evidence" value="ECO:0007669"/>
    <property type="project" value="UniProtKB-KW"/>
</dbReference>
<dbReference type="SUPFAM" id="SSF52833">
    <property type="entry name" value="Thioredoxin-like"/>
    <property type="match status" value="1"/>
</dbReference>
<name>A0A177YMB9_9NOCA</name>
<dbReference type="Pfam" id="PF13462">
    <property type="entry name" value="Thioredoxin_4"/>
    <property type="match status" value="1"/>
</dbReference>
<organism evidence="3 4">
    <name type="scientific">Rhodococcoides kyotonense</name>
    <dbReference type="NCBI Taxonomy" id="398843"/>
    <lineage>
        <taxon>Bacteria</taxon>
        <taxon>Bacillati</taxon>
        <taxon>Actinomycetota</taxon>
        <taxon>Actinomycetes</taxon>
        <taxon>Mycobacteriales</taxon>
        <taxon>Nocardiaceae</taxon>
        <taxon>Rhodococcoides</taxon>
    </lineage>
</organism>
<protein>
    <submittedName>
        <fullName evidence="3">Serine/threonine protein kinase</fullName>
    </submittedName>
</protein>
<keyword evidence="1" id="KW-0812">Transmembrane</keyword>
<dbReference type="AlphaFoldDB" id="A0A177YMB9"/>
<feature type="transmembrane region" description="Helical" evidence="1">
    <location>
        <begin position="21"/>
        <end position="42"/>
    </location>
</feature>
<gene>
    <name evidence="3" type="ORF">A3K89_15315</name>
</gene>
<keyword evidence="1" id="KW-0472">Membrane</keyword>
<proteinExistence type="predicted"/>
<keyword evidence="3" id="KW-0808">Transferase</keyword>
<dbReference type="Proteomes" id="UP000077519">
    <property type="component" value="Unassembled WGS sequence"/>
</dbReference>
<dbReference type="InterPro" id="IPR036249">
    <property type="entry name" value="Thioredoxin-like_sf"/>
</dbReference>
<dbReference type="Gene3D" id="3.40.30.10">
    <property type="entry name" value="Glutaredoxin"/>
    <property type="match status" value="1"/>
</dbReference>
<comment type="caution">
    <text evidence="3">The sequence shown here is derived from an EMBL/GenBank/DDBJ whole genome shotgun (WGS) entry which is preliminary data.</text>
</comment>
<dbReference type="InterPro" id="IPR012336">
    <property type="entry name" value="Thioredoxin-like_fold"/>
</dbReference>
<dbReference type="RefSeq" id="WP_068421337.1">
    <property type="nucleotide sequence ID" value="NZ_LVHI01000003.1"/>
</dbReference>
<accession>A0A177YMB9</accession>
<dbReference type="EMBL" id="LVHI01000003">
    <property type="protein sequence ID" value="OAK56645.1"/>
    <property type="molecule type" value="Genomic_DNA"/>
</dbReference>
<feature type="domain" description="Thioredoxin-like fold" evidence="2">
    <location>
        <begin position="77"/>
        <end position="245"/>
    </location>
</feature>
<evidence type="ECO:0000256" key="1">
    <source>
        <dbReference type="SAM" id="Phobius"/>
    </source>
</evidence>
<evidence type="ECO:0000313" key="4">
    <source>
        <dbReference type="Proteomes" id="UP000077519"/>
    </source>
</evidence>
<keyword evidence="1" id="KW-1133">Transmembrane helix</keyword>
<keyword evidence="3" id="KW-0418">Kinase</keyword>
<keyword evidence="3" id="KW-0723">Serine/threonine-protein kinase</keyword>
<evidence type="ECO:0000313" key="3">
    <source>
        <dbReference type="EMBL" id="OAK56645.1"/>
    </source>
</evidence>
<reference evidence="3 4" key="1">
    <citation type="submission" date="2016-03" db="EMBL/GenBank/DDBJ databases">
        <title>Genome sequence of Rhodococcus kyotonensis KB10.</title>
        <authorList>
            <person name="Jeong H."/>
            <person name="Hong C.E."/>
            <person name="Jo S.H."/>
            <person name="Park J.M."/>
        </authorList>
    </citation>
    <scope>NUCLEOTIDE SEQUENCE [LARGE SCALE GENOMIC DNA]</scope>
    <source>
        <strain evidence="3 4">KB10</strain>
    </source>
</reference>